<keyword evidence="1" id="KW-1133">Transmembrane helix</keyword>
<accession>A0ABS0Y9M1</accession>
<dbReference type="EMBL" id="JAEMHL010000001">
    <property type="protein sequence ID" value="MBJ6749006.1"/>
    <property type="molecule type" value="Genomic_DNA"/>
</dbReference>
<organism evidence="2 3">
    <name type="scientific">Geomonas anaerohicana</name>
    <dbReference type="NCBI Taxonomy" id="2798583"/>
    <lineage>
        <taxon>Bacteria</taxon>
        <taxon>Pseudomonadati</taxon>
        <taxon>Thermodesulfobacteriota</taxon>
        <taxon>Desulfuromonadia</taxon>
        <taxon>Geobacterales</taxon>
        <taxon>Geobacteraceae</taxon>
        <taxon>Geomonas</taxon>
    </lineage>
</organism>
<keyword evidence="3" id="KW-1185">Reference proteome</keyword>
<proteinExistence type="predicted"/>
<reference evidence="2 3" key="1">
    <citation type="submission" date="2020-12" db="EMBL/GenBank/DDBJ databases">
        <title>Geomonas sp. Red421, isolated from paddy soil.</title>
        <authorList>
            <person name="Xu Z."/>
            <person name="Zhang Z."/>
            <person name="Masuda Y."/>
            <person name="Itoh H."/>
            <person name="Senoo K."/>
        </authorList>
    </citation>
    <scope>NUCLEOTIDE SEQUENCE [LARGE SCALE GENOMIC DNA]</scope>
    <source>
        <strain evidence="2 3">Red421</strain>
    </source>
</reference>
<dbReference type="Pfam" id="PF07963">
    <property type="entry name" value="N_methyl"/>
    <property type="match status" value="1"/>
</dbReference>
<dbReference type="Proteomes" id="UP000614714">
    <property type="component" value="Unassembled WGS sequence"/>
</dbReference>
<keyword evidence="1" id="KW-0812">Transmembrane</keyword>
<comment type="caution">
    <text evidence="2">The sequence shown here is derived from an EMBL/GenBank/DDBJ whole genome shotgun (WGS) entry which is preliminary data.</text>
</comment>
<sequence>MGLQERHLVPRGEDRAQLQGRQVKHSRNDKGFTLVEMVVAMAIFLFVILAANQAFQSVVASSTQQTKSLASNIDGIVGLELLRYDVEHAGYGLPWRFQSYTGAISFRNLGGSANVEAEVANEALAKGMDSASLNAVQSANIKAIDAGTCGKEVNGSDATNVGGGPDYLVLRSVLAPLNRGAGDASRKWSYLNYSSSGGSNHSYLRKWNNAEDLGANDRATAILSTFTSSGSEEKVLLMNGLDFEVRVGTNGALPAGDPFKPNDRSEVVVAYGIANSANAGSALRMPYHRTDYYLFRPAVMPQTCNPGTGILYKAVVDQATGRFGTQYPLLNCVADLQVEFEYDAKDDGNISYLSGATLASLRAAEIRDHLKIVRVYLLVQEGKRDDSFNYPGDSIQVGDRARPTTSGRTLSAADMASLFTADWRKYRWKLYTIVTRPKNLVQ</sequence>
<evidence type="ECO:0000313" key="3">
    <source>
        <dbReference type="Proteomes" id="UP000614714"/>
    </source>
</evidence>
<name>A0ABS0Y9M1_9BACT</name>
<gene>
    <name evidence="2" type="ORF">JFN91_02145</name>
</gene>
<keyword evidence="1" id="KW-0472">Membrane</keyword>
<protein>
    <submittedName>
        <fullName evidence="2">Prepilin-type N-terminal cleavage/methylation domain-containing protein</fullName>
    </submittedName>
</protein>
<feature type="transmembrane region" description="Helical" evidence="1">
    <location>
        <begin position="31"/>
        <end position="51"/>
    </location>
</feature>
<dbReference type="InterPro" id="IPR012902">
    <property type="entry name" value="N_methyl_site"/>
</dbReference>
<evidence type="ECO:0000256" key="1">
    <source>
        <dbReference type="SAM" id="Phobius"/>
    </source>
</evidence>
<evidence type="ECO:0000313" key="2">
    <source>
        <dbReference type="EMBL" id="MBJ6749006.1"/>
    </source>
</evidence>
<dbReference type="PROSITE" id="PS00409">
    <property type="entry name" value="PROKAR_NTER_METHYL"/>
    <property type="match status" value="1"/>
</dbReference>
<dbReference type="NCBIfam" id="TIGR02532">
    <property type="entry name" value="IV_pilin_GFxxxE"/>
    <property type="match status" value="1"/>
</dbReference>